<keyword evidence="2" id="KW-1185">Reference proteome</keyword>
<gene>
    <name evidence="1" type="ORF">FWK35_00035069</name>
</gene>
<dbReference type="Proteomes" id="UP000478052">
    <property type="component" value="Unassembled WGS sequence"/>
</dbReference>
<proteinExistence type="predicted"/>
<dbReference type="EMBL" id="VUJU01012438">
    <property type="protein sequence ID" value="KAF0707685.1"/>
    <property type="molecule type" value="Genomic_DNA"/>
</dbReference>
<dbReference type="OrthoDB" id="6608775at2759"/>
<sequence length="317" mass="36684">NSSEHNHPVDPIQKIDRQVLRESCKRKATSNLISTRPIKLIRNELMNSVSTELEHKDLKSVRKAMYIERRKNLPPYPTSFEDAIIKINEFQDADYLMFRGKRFVHLPDDSTFICLTTEENLQCLTSCTDDKFKNTYINVWKYLISICEKQSLVFKIKILHIDFEICAIETVKEIFPAVQIKTCRFYLGQAWWRKNAYNDKNNELQIWLKSFFGLSFIAPDDVEDVFVELISVCPNTSVGQLFSDYVLETYIEPGCLFPPILWAETPSSNPRTTNGAESFHSTYNAQFNSAHPPIFVVITTLMETQAETITKLLTISK</sequence>
<feature type="non-terminal residue" evidence="1">
    <location>
        <position position="1"/>
    </location>
</feature>
<evidence type="ECO:0000313" key="1">
    <source>
        <dbReference type="EMBL" id="KAF0707685.1"/>
    </source>
</evidence>
<evidence type="ECO:0000313" key="2">
    <source>
        <dbReference type="Proteomes" id="UP000478052"/>
    </source>
</evidence>
<accession>A0A6G0VSJ4</accession>
<evidence type="ECO:0008006" key="3">
    <source>
        <dbReference type="Google" id="ProtNLM"/>
    </source>
</evidence>
<feature type="non-terminal residue" evidence="1">
    <location>
        <position position="317"/>
    </location>
</feature>
<dbReference type="AlphaFoldDB" id="A0A6G0VSJ4"/>
<organism evidence="1 2">
    <name type="scientific">Aphis craccivora</name>
    <name type="common">Cowpea aphid</name>
    <dbReference type="NCBI Taxonomy" id="307492"/>
    <lineage>
        <taxon>Eukaryota</taxon>
        <taxon>Metazoa</taxon>
        <taxon>Ecdysozoa</taxon>
        <taxon>Arthropoda</taxon>
        <taxon>Hexapoda</taxon>
        <taxon>Insecta</taxon>
        <taxon>Pterygota</taxon>
        <taxon>Neoptera</taxon>
        <taxon>Paraneoptera</taxon>
        <taxon>Hemiptera</taxon>
        <taxon>Sternorrhyncha</taxon>
        <taxon>Aphidomorpha</taxon>
        <taxon>Aphidoidea</taxon>
        <taxon>Aphididae</taxon>
        <taxon>Aphidini</taxon>
        <taxon>Aphis</taxon>
        <taxon>Aphis</taxon>
    </lineage>
</organism>
<protein>
    <recommendedName>
        <fullName evidence="3">MULE domain-containing protein</fullName>
    </recommendedName>
</protein>
<reference evidence="1 2" key="1">
    <citation type="submission" date="2019-08" db="EMBL/GenBank/DDBJ databases">
        <title>Whole genome of Aphis craccivora.</title>
        <authorList>
            <person name="Voronova N.V."/>
            <person name="Shulinski R.S."/>
            <person name="Bandarenka Y.V."/>
            <person name="Zhorov D.G."/>
            <person name="Warner D."/>
        </authorList>
    </citation>
    <scope>NUCLEOTIDE SEQUENCE [LARGE SCALE GENOMIC DNA]</scope>
    <source>
        <strain evidence="1">180601</strain>
        <tissue evidence="1">Whole Body</tissue>
    </source>
</reference>
<comment type="caution">
    <text evidence="1">The sequence shown here is derived from an EMBL/GenBank/DDBJ whole genome shotgun (WGS) entry which is preliminary data.</text>
</comment>
<name>A0A6G0VSJ4_APHCR</name>